<evidence type="ECO:0000313" key="1">
    <source>
        <dbReference type="EMBL" id="KHN82645.1"/>
    </source>
</evidence>
<dbReference type="AlphaFoldDB" id="A0A0B2VNM3"/>
<reference evidence="1 2" key="1">
    <citation type="submission" date="2014-11" db="EMBL/GenBank/DDBJ databases">
        <title>Genetic blueprint of the zoonotic pathogen Toxocara canis.</title>
        <authorList>
            <person name="Zhu X.-Q."/>
            <person name="Korhonen P.K."/>
            <person name="Cai H."/>
            <person name="Young N.D."/>
            <person name="Nejsum P."/>
            <person name="von Samson-Himmelstjerna G."/>
            <person name="Boag P.R."/>
            <person name="Tan P."/>
            <person name="Li Q."/>
            <person name="Min J."/>
            <person name="Yang Y."/>
            <person name="Wang X."/>
            <person name="Fang X."/>
            <person name="Hall R.S."/>
            <person name="Hofmann A."/>
            <person name="Sternberg P.W."/>
            <person name="Jex A.R."/>
            <person name="Gasser R.B."/>
        </authorList>
    </citation>
    <scope>NUCLEOTIDE SEQUENCE [LARGE SCALE GENOMIC DNA]</scope>
    <source>
        <strain evidence="1">PN_DK_2014</strain>
    </source>
</reference>
<evidence type="ECO:0000313" key="2">
    <source>
        <dbReference type="Proteomes" id="UP000031036"/>
    </source>
</evidence>
<dbReference type="EMBL" id="JPKZ01001318">
    <property type="protein sequence ID" value="KHN82645.1"/>
    <property type="molecule type" value="Genomic_DNA"/>
</dbReference>
<protein>
    <recommendedName>
        <fullName evidence="3">BTB domain-containing protein</fullName>
    </recommendedName>
</protein>
<gene>
    <name evidence="1" type="ORF">Tcan_06779</name>
</gene>
<proteinExistence type="predicted"/>
<name>A0A0B2VNM3_TOXCA</name>
<evidence type="ECO:0008006" key="3">
    <source>
        <dbReference type="Google" id="ProtNLM"/>
    </source>
</evidence>
<keyword evidence="2" id="KW-1185">Reference proteome</keyword>
<comment type="caution">
    <text evidence="1">The sequence shown here is derived from an EMBL/GenBank/DDBJ whole genome shotgun (WGS) entry which is preliminary data.</text>
</comment>
<sequence>MTRNVTVVHVESGWIRLNAKWSDIGSENRVVAELFSILRRNEYALGTVDAVVEMKFKRDTFFLIKQDQLFRTLTRELAPNELVPSERFTALEELCRGKEFLETSDFTIKADDGEVVMPRYVVALAFEYFRNLIDDEGDVYMANIPYKKSTILEVIIIFKAKQKSSKI</sequence>
<organism evidence="1 2">
    <name type="scientific">Toxocara canis</name>
    <name type="common">Canine roundworm</name>
    <dbReference type="NCBI Taxonomy" id="6265"/>
    <lineage>
        <taxon>Eukaryota</taxon>
        <taxon>Metazoa</taxon>
        <taxon>Ecdysozoa</taxon>
        <taxon>Nematoda</taxon>
        <taxon>Chromadorea</taxon>
        <taxon>Rhabditida</taxon>
        <taxon>Spirurina</taxon>
        <taxon>Ascaridomorpha</taxon>
        <taxon>Ascaridoidea</taxon>
        <taxon>Toxocaridae</taxon>
        <taxon>Toxocara</taxon>
    </lineage>
</organism>
<accession>A0A0B2VNM3</accession>
<dbReference type="Proteomes" id="UP000031036">
    <property type="component" value="Unassembled WGS sequence"/>
</dbReference>